<feature type="compositionally biased region" description="Polar residues" evidence="1">
    <location>
        <begin position="128"/>
        <end position="139"/>
    </location>
</feature>
<feature type="compositionally biased region" description="Acidic residues" evidence="1">
    <location>
        <begin position="15"/>
        <end position="28"/>
    </location>
</feature>
<keyword evidence="3" id="KW-1185">Reference proteome</keyword>
<gene>
    <name evidence="2" type="ORF">ODALV1_LOCUS22583</name>
</gene>
<feature type="region of interest" description="Disordered" evidence="1">
    <location>
        <begin position="117"/>
        <end position="139"/>
    </location>
</feature>
<evidence type="ECO:0000313" key="2">
    <source>
        <dbReference type="EMBL" id="CAL8128818.1"/>
    </source>
</evidence>
<evidence type="ECO:0000313" key="3">
    <source>
        <dbReference type="Proteomes" id="UP001642540"/>
    </source>
</evidence>
<evidence type="ECO:0000256" key="1">
    <source>
        <dbReference type="SAM" id="MobiDB-lite"/>
    </source>
</evidence>
<proteinExistence type="predicted"/>
<dbReference type="Proteomes" id="UP001642540">
    <property type="component" value="Unassembled WGS sequence"/>
</dbReference>
<name>A0ABP1RIH8_9HEXA</name>
<feature type="compositionally biased region" description="Basic residues" evidence="1">
    <location>
        <begin position="430"/>
        <end position="439"/>
    </location>
</feature>
<comment type="caution">
    <text evidence="2">The sequence shown here is derived from an EMBL/GenBank/DDBJ whole genome shotgun (WGS) entry which is preliminary data.</text>
</comment>
<dbReference type="EMBL" id="CAXLJM020000075">
    <property type="protein sequence ID" value="CAL8128818.1"/>
    <property type="molecule type" value="Genomic_DNA"/>
</dbReference>
<accession>A0ABP1RIH8</accession>
<feature type="region of interest" description="Disordered" evidence="1">
    <location>
        <begin position="412"/>
        <end position="439"/>
    </location>
</feature>
<feature type="compositionally biased region" description="Acidic residues" evidence="1">
    <location>
        <begin position="36"/>
        <end position="75"/>
    </location>
</feature>
<reference evidence="2 3" key="1">
    <citation type="submission" date="2024-08" db="EMBL/GenBank/DDBJ databases">
        <authorList>
            <person name="Cucini C."/>
            <person name="Frati F."/>
        </authorList>
    </citation>
    <scope>NUCLEOTIDE SEQUENCE [LARGE SCALE GENOMIC DNA]</scope>
</reference>
<feature type="region of interest" description="Disordered" evidence="1">
    <location>
        <begin position="1"/>
        <end position="92"/>
    </location>
</feature>
<organism evidence="2 3">
    <name type="scientific">Orchesella dallaii</name>
    <dbReference type="NCBI Taxonomy" id="48710"/>
    <lineage>
        <taxon>Eukaryota</taxon>
        <taxon>Metazoa</taxon>
        <taxon>Ecdysozoa</taxon>
        <taxon>Arthropoda</taxon>
        <taxon>Hexapoda</taxon>
        <taxon>Collembola</taxon>
        <taxon>Entomobryomorpha</taxon>
        <taxon>Entomobryoidea</taxon>
        <taxon>Orchesellidae</taxon>
        <taxon>Orchesellinae</taxon>
        <taxon>Orchesella</taxon>
    </lineage>
</organism>
<sequence>MEFDDHNYFSNPYSGEEEENNEDLGESEESNKGFGEEEEHDEDLGESEVSSEDFREEDEYIEGLDYAGEDYEDVPNDNVNLSNDNDEPPSEPNVFGNLPFSIDFVAGNNSHNDLLNSTNSLRGDPLQEPSTEQINIDSHSNSRNDNIELVTVSCLLCVNHVHLNLNEEEGPAIINWRKERLQNFNIDKLFNIQKIRENIVAESFKNVIHKFVMCGDSLCLNTLTSPAETEKFNQLPKALIEVFREQKRREKLRHDAAQQAQWNSSVAGASQNVTATNGVINHGIIQSSPVVNPYELPIIIQNVEGGVVLTPLTTPSSSVASQNLSTSNDIRRGSSINIMPADAVEIKREAHQEQTPNDLDYSNYGSEVIQVQKRKKRLFAKEGNVEILDIPAALGKKAFLQCSICAHKIPTQKKRRGGKHTTALDDMHTHIRSQHKNGK</sequence>
<protein>
    <submittedName>
        <fullName evidence="2">Uncharacterized protein</fullName>
    </submittedName>
</protein>